<dbReference type="EMBL" id="CP017834">
    <property type="protein sequence ID" value="APJ04488.1"/>
    <property type="molecule type" value="Genomic_DNA"/>
</dbReference>
<dbReference type="PANTHER" id="PTHR21294:SF8">
    <property type="entry name" value="ELECTRON TRANSFER FLAVOPROTEIN SUBUNIT BETA"/>
    <property type="match status" value="1"/>
</dbReference>
<dbReference type="PIRSF" id="PIRSF000090">
    <property type="entry name" value="Beta-ETF"/>
    <property type="match status" value="1"/>
</dbReference>
<protein>
    <recommendedName>
        <fullName evidence="2">Electron transfer flavoprotein subunit beta</fullName>
    </recommendedName>
</protein>
<accession>A0A1L4D2Q8</accession>
<dbReference type="InterPro" id="IPR033948">
    <property type="entry name" value="ETF_beta_N"/>
</dbReference>
<dbReference type="Gene3D" id="3.40.50.620">
    <property type="entry name" value="HUPs"/>
    <property type="match status" value="1"/>
</dbReference>
<feature type="domain" description="Electron transfer flavoprotein alpha/beta-subunit N-terminal" evidence="5">
    <location>
        <begin position="23"/>
        <end position="216"/>
    </location>
</feature>
<evidence type="ECO:0000256" key="1">
    <source>
        <dbReference type="ARBA" id="ARBA00007557"/>
    </source>
</evidence>
<organism evidence="6 7">
    <name type="scientific">Silvanigrella aquatica</name>
    <dbReference type="NCBI Taxonomy" id="1915309"/>
    <lineage>
        <taxon>Bacteria</taxon>
        <taxon>Pseudomonadati</taxon>
        <taxon>Bdellovibrionota</taxon>
        <taxon>Oligoflexia</taxon>
        <taxon>Silvanigrellales</taxon>
        <taxon>Silvanigrellaceae</taxon>
        <taxon>Silvanigrella</taxon>
    </lineage>
</organism>
<evidence type="ECO:0000256" key="3">
    <source>
        <dbReference type="ARBA" id="ARBA00022448"/>
    </source>
</evidence>
<dbReference type="GO" id="GO:0009055">
    <property type="term" value="F:electron transfer activity"/>
    <property type="evidence" value="ECO:0007669"/>
    <property type="project" value="InterPro"/>
</dbReference>
<comment type="similarity">
    <text evidence="1">Belongs to the ETF beta-subunit/FixA family.</text>
</comment>
<evidence type="ECO:0000256" key="2">
    <source>
        <dbReference type="ARBA" id="ARBA00016797"/>
    </source>
</evidence>
<evidence type="ECO:0000256" key="4">
    <source>
        <dbReference type="ARBA" id="ARBA00022982"/>
    </source>
</evidence>
<keyword evidence="3" id="KW-0813">Transport</keyword>
<keyword evidence="4" id="KW-0249">Electron transport</keyword>
<dbReference type="OrthoDB" id="5290485at2"/>
<dbReference type="SMART" id="SM00893">
    <property type="entry name" value="ETF"/>
    <property type="match status" value="1"/>
</dbReference>
<dbReference type="AlphaFoldDB" id="A0A1L4D2Q8"/>
<keyword evidence="7" id="KW-1185">Reference proteome</keyword>
<dbReference type="InterPro" id="IPR012255">
    <property type="entry name" value="ETF_b"/>
</dbReference>
<dbReference type="SUPFAM" id="SSF52402">
    <property type="entry name" value="Adenine nucleotide alpha hydrolases-like"/>
    <property type="match status" value="1"/>
</dbReference>
<dbReference type="InterPro" id="IPR014729">
    <property type="entry name" value="Rossmann-like_a/b/a_fold"/>
</dbReference>
<dbReference type="Pfam" id="PF01012">
    <property type="entry name" value="ETF"/>
    <property type="match status" value="1"/>
</dbReference>
<dbReference type="STRING" id="1915309.AXG55_11435"/>
<name>A0A1L4D2Q8_9BACT</name>
<dbReference type="RefSeq" id="WP_148698238.1">
    <property type="nucleotide sequence ID" value="NZ_CP017834.1"/>
</dbReference>
<reference evidence="6 7" key="1">
    <citation type="submission" date="2016-10" db="EMBL/GenBank/DDBJ databases">
        <title>Silvanigrella aquatica sp. nov., isolated from a freshwater lake located in the Black Forest, Germany, description of Silvanigrellaceae fam. nov., Silvanigrellales ord. nov., reclassification of the order Bdellovibrionales in the class Oligoflexia, reclassification of the families Bacteriovoracaceae and Halobacteriovoraceae in the new order Bacteriovoracales ord. nov., and reclassification of the family Pseudobacteriovoracaceae in the order Oligoflexiales.</title>
        <authorList>
            <person name="Hahn M.W."/>
            <person name="Schmidt J."/>
            <person name="Koll U."/>
            <person name="Rohde M."/>
            <person name="Verbag S."/>
            <person name="Pitt A."/>
            <person name="Nakai R."/>
            <person name="Naganuma T."/>
            <person name="Lang E."/>
        </authorList>
    </citation>
    <scope>NUCLEOTIDE SEQUENCE [LARGE SCALE GENOMIC DNA]</scope>
    <source>
        <strain evidence="6 7">MWH-Nonnen-W8red</strain>
    </source>
</reference>
<evidence type="ECO:0000259" key="5">
    <source>
        <dbReference type="SMART" id="SM00893"/>
    </source>
</evidence>
<dbReference type="PANTHER" id="PTHR21294">
    <property type="entry name" value="ELECTRON TRANSFER FLAVOPROTEIN BETA-SUBUNIT"/>
    <property type="match status" value="1"/>
</dbReference>
<dbReference type="KEGG" id="saqi:AXG55_11435"/>
<dbReference type="InterPro" id="IPR014730">
    <property type="entry name" value="ETF_a/b_N"/>
</dbReference>
<proteinExistence type="inferred from homology"/>
<gene>
    <name evidence="6" type="ORF">AXG55_11435</name>
</gene>
<evidence type="ECO:0000313" key="6">
    <source>
        <dbReference type="EMBL" id="APJ04488.1"/>
    </source>
</evidence>
<dbReference type="CDD" id="cd01714">
    <property type="entry name" value="ETF_beta"/>
    <property type="match status" value="1"/>
</dbReference>
<sequence>MKILVLAKHVPDTETVVKISSGGKSIDEADFKYMVNPCDEYAMEEAIRTQEKFKGESIVVSVGPSRAQETIRKALAMGMDRGVWINTEGFSGALDSYSVALAISKVVAEEKPDVIFAGLNTTDEGAGNVGPMVAEFAGIPSLINISKIEWQNEGKSLRGERDVEGGIVEVYEAQLPLLIAPHQNLNDPRFPSLPGIMKAKKKPIAEKKAADLITEKPVVEIRNYKLPPEKAPGKIFKGKPVEEMVTEVVKLLRSEAKVI</sequence>
<evidence type="ECO:0000313" key="7">
    <source>
        <dbReference type="Proteomes" id="UP000184731"/>
    </source>
</evidence>
<dbReference type="Proteomes" id="UP000184731">
    <property type="component" value="Chromosome"/>
</dbReference>